<dbReference type="InterPro" id="IPR050316">
    <property type="entry name" value="Tyrosinase/Hemocyanin"/>
</dbReference>
<dbReference type="InterPro" id="IPR008922">
    <property type="entry name" value="Di-copper_centre_dom_sf"/>
</dbReference>
<dbReference type="GO" id="GO:0016491">
    <property type="term" value="F:oxidoreductase activity"/>
    <property type="evidence" value="ECO:0007669"/>
    <property type="project" value="InterPro"/>
</dbReference>
<organism evidence="5 6">
    <name type="scientific">Helicocarpus griseus UAMH5409</name>
    <dbReference type="NCBI Taxonomy" id="1447875"/>
    <lineage>
        <taxon>Eukaryota</taxon>
        <taxon>Fungi</taxon>
        <taxon>Dikarya</taxon>
        <taxon>Ascomycota</taxon>
        <taxon>Pezizomycotina</taxon>
        <taxon>Eurotiomycetes</taxon>
        <taxon>Eurotiomycetidae</taxon>
        <taxon>Onygenales</taxon>
        <taxon>Ajellomycetaceae</taxon>
        <taxon>Helicocarpus</taxon>
    </lineage>
</organism>
<comment type="caution">
    <text evidence="5">The sequence shown here is derived from an EMBL/GenBank/DDBJ whole genome shotgun (WGS) entry which is preliminary data.</text>
</comment>
<evidence type="ECO:0000313" key="6">
    <source>
        <dbReference type="Proteomes" id="UP000223968"/>
    </source>
</evidence>
<evidence type="ECO:0000256" key="1">
    <source>
        <dbReference type="ARBA" id="ARBA00022723"/>
    </source>
</evidence>
<dbReference type="SUPFAM" id="SSF48056">
    <property type="entry name" value="Di-copper centre-containing domain"/>
    <property type="match status" value="1"/>
</dbReference>
<accession>A0A2B7Y571</accession>
<sequence length="279" mass="30902">MEYIDAELCLMRLPAKTGHKGTVTRFDDFQAVHVQGAYLNHLVGSFLPFHRLLVHNHETALREECGYKGYQPYWYEQKDAGKFSSSEIFDPVYGFGGNGVGNGNCITDGPFAKYTNRLGPGYEVTNHCMNRKINDETSSGASPNNVNKCMSQPDWLSAWNCIEGAPHVGGHDGVGGQMSDGVASPGDPLFYLHHAWIDKLWWDWQAKNLPARLTEMGGSNLPPSAPPEDVQNKKIPGDPGRTTTLNHVLDMHGTMDNKIIADVMNIKGDFLCFEYVEPA</sequence>
<evidence type="ECO:0000256" key="3">
    <source>
        <dbReference type="SAM" id="MobiDB-lite"/>
    </source>
</evidence>
<dbReference type="PROSITE" id="PS00498">
    <property type="entry name" value="TYROSINASE_2"/>
    <property type="match status" value="1"/>
</dbReference>
<feature type="domain" description="Tyrosinase copper-binding" evidence="4">
    <location>
        <begin position="187"/>
        <end position="198"/>
    </location>
</feature>
<dbReference type="STRING" id="1447875.A0A2B7Y571"/>
<dbReference type="AlphaFoldDB" id="A0A2B7Y571"/>
<dbReference type="PRINTS" id="PR00092">
    <property type="entry name" value="TYROSINASE"/>
</dbReference>
<dbReference type="PANTHER" id="PTHR11474">
    <property type="entry name" value="TYROSINASE FAMILY MEMBER"/>
    <property type="match status" value="1"/>
</dbReference>
<gene>
    <name evidence="5" type="ORF">AJ79_01808</name>
</gene>
<dbReference type="InterPro" id="IPR002227">
    <property type="entry name" value="Tyrosinase_Cu-bd"/>
</dbReference>
<evidence type="ECO:0000259" key="4">
    <source>
        <dbReference type="PROSITE" id="PS00498"/>
    </source>
</evidence>
<protein>
    <recommendedName>
        <fullName evidence="4">Tyrosinase copper-binding domain-containing protein</fullName>
    </recommendedName>
</protein>
<evidence type="ECO:0000256" key="2">
    <source>
        <dbReference type="ARBA" id="ARBA00023008"/>
    </source>
</evidence>
<name>A0A2B7Y571_9EURO</name>
<keyword evidence="2" id="KW-0186">Copper</keyword>
<dbReference type="Proteomes" id="UP000223968">
    <property type="component" value="Unassembled WGS sequence"/>
</dbReference>
<dbReference type="OrthoDB" id="6132182at2759"/>
<feature type="region of interest" description="Disordered" evidence="3">
    <location>
        <begin position="218"/>
        <end position="239"/>
    </location>
</feature>
<keyword evidence="1" id="KW-0479">Metal-binding</keyword>
<keyword evidence="6" id="KW-1185">Reference proteome</keyword>
<dbReference type="GO" id="GO:0046872">
    <property type="term" value="F:metal ion binding"/>
    <property type="evidence" value="ECO:0007669"/>
    <property type="project" value="UniProtKB-KW"/>
</dbReference>
<dbReference type="EMBL" id="PDNB01000018">
    <property type="protein sequence ID" value="PGH16269.1"/>
    <property type="molecule type" value="Genomic_DNA"/>
</dbReference>
<dbReference type="Gene3D" id="1.10.1280.10">
    <property type="entry name" value="Di-copper center containing domain from catechol oxidase"/>
    <property type="match status" value="1"/>
</dbReference>
<reference evidence="5 6" key="1">
    <citation type="submission" date="2017-10" db="EMBL/GenBank/DDBJ databases">
        <title>Comparative genomics in systemic dimorphic fungi from Ajellomycetaceae.</title>
        <authorList>
            <person name="Munoz J.F."/>
            <person name="Mcewen J.G."/>
            <person name="Clay O.K."/>
            <person name="Cuomo C.A."/>
        </authorList>
    </citation>
    <scope>NUCLEOTIDE SEQUENCE [LARGE SCALE GENOMIC DNA]</scope>
    <source>
        <strain evidence="5 6">UAMH5409</strain>
    </source>
</reference>
<dbReference type="Pfam" id="PF00264">
    <property type="entry name" value="Tyrosinase"/>
    <property type="match status" value="1"/>
</dbReference>
<proteinExistence type="predicted"/>
<evidence type="ECO:0000313" key="5">
    <source>
        <dbReference type="EMBL" id="PGH16269.1"/>
    </source>
</evidence>
<dbReference type="PANTHER" id="PTHR11474:SF126">
    <property type="entry name" value="TYROSINASE-LIKE PROTEIN TYR-1-RELATED"/>
    <property type="match status" value="1"/>
</dbReference>